<dbReference type="GO" id="GO:0009254">
    <property type="term" value="P:peptidoglycan turnover"/>
    <property type="evidence" value="ECO:0007669"/>
    <property type="project" value="TreeGrafter"/>
</dbReference>
<dbReference type="Gene3D" id="3.20.20.300">
    <property type="entry name" value="Glycoside hydrolase, family 3, N-terminal domain"/>
    <property type="match status" value="1"/>
</dbReference>
<protein>
    <recommendedName>
        <fullName evidence="3">beta-N-acetylhexosaminidase</fullName>
        <ecNumber evidence="3">3.2.1.52</ecNumber>
    </recommendedName>
</protein>
<dbReference type="InterPro" id="IPR019800">
    <property type="entry name" value="Glyco_hydro_3_AS"/>
</dbReference>
<dbReference type="SUPFAM" id="SSF51445">
    <property type="entry name" value="(Trans)glycosidases"/>
    <property type="match status" value="1"/>
</dbReference>
<dbReference type="InterPro" id="IPR036962">
    <property type="entry name" value="Glyco_hydro_3_N_sf"/>
</dbReference>
<dbReference type="Pfam" id="PF00933">
    <property type="entry name" value="Glyco_hydro_3"/>
    <property type="match status" value="1"/>
</dbReference>
<feature type="domain" description="Glycoside hydrolase family 3 N-terminal" evidence="6">
    <location>
        <begin position="45"/>
        <end position="312"/>
    </location>
</feature>
<dbReference type="AlphaFoldDB" id="A0A6J4M3Z0"/>
<dbReference type="GO" id="GO:0004563">
    <property type="term" value="F:beta-N-acetylhexosaminidase activity"/>
    <property type="evidence" value="ECO:0007669"/>
    <property type="project" value="UniProtKB-EC"/>
</dbReference>
<dbReference type="GO" id="GO:0005975">
    <property type="term" value="P:carbohydrate metabolic process"/>
    <property type="evidence" value="ECO:0007669"/>
    <property type="project" value="InterPro"/>
</dbReference>
<dbReference type="PANTHER" id="PTHR30480">
    <property type="entry name" value="BETA-HEXOSAMINIDASE-RELATED"/>
    <property type="match status" value="1"/>
</dbReference>
<dbReference type="InterPro" id="IPR017853">
    <property type="entry name" value="GH"/>
</dbReference>
<dbReference type="PRINTS" id="PR00133">
    <property type="entry name" value="GLHYDRLASE3"/>
</dbReference>
<dbReference type="PANTHER" id="PTHR30480:SF13">
    <property type="entry name" value="BETA-HEXOSAMINIDASE"/>
    <property type="match status" value="1"/>
</dbReference>
<evidence type="ECO:0000256" key="1">
    <source>
        <dbReference type="ARBA" id="ARBA00001231"/>
    </source>
</evidence>
<evidence type="ECO:0000259" key="6">
    <source>
        <dbReference type="Pfam" id="PF00933"/>
    </source>
</evidence>
<evidence type="ECO:0000313" key="7">
    <source>
        <dbReference type="EMBL" id="CAA9349261.1"/>
    </source>
</evidence>
<keyword evidence="5 7" id="KW-0326">Glycosidase</keyword>
<dbReference type="InterPro" id="IPR001764">
    <property type="entry name" value="Glyco_hydro_3_N"/>
</dbReference>
<organism evidence="7">
    <name type="scientific">uncultured Gemmatimonadota bacterium</name>
    <dbReference type="NCBI Taxonomy" id="203437"/>
    <lineage>
        <taxon>Bacteria</taxon>
        <taxon>Pseudomonadati</taxon>
        <taxon>Gemmatimonadota</taxon>
        <taxon>environmental samples</taxon>
    </lineage>
</organism>
<dbReference type="EMBL" id="CADCTV010000633">
    <property type="protein sequence ID" value="CAA9349261.1"/>
    <property type="molecule type" value="Genomic_DNA"/>
</dbReference>
<name>A0A6J4M3Z0_9BACT</name>
<dbReference type="PROSITE" id="PS00775">
    <property type="entry name" value="GLYCOSYL_HYDROL_F3"/>
    <property type="match status" value="1"/>
</dbReference>
<dbReference type="InterPro" id="IPR050226">
    <property type="entry name" value="NagZ_Beta-hexosaminidase"/>
</dbReference>
<dbReference type="EC" id="3.2.1.52" evidence="3"/>
<proteinExistence type="inferred from homology"/>
<keyword evidence="4 7" id="KW-0378">Hydrolase</keyword>
<comment type="similarity">
    <text evidence="2">Belongs to the glycosyl hydrolase 3 family.</text>
</comment>
<evidence type="ECO:0000256" key="2">
    <source>
        <dbReference type="ARBA" id="ARBA00005336"/>
    </source>
</evidence>
<evidence type="ECO:0000256" key="4">
    <source>
        <dbReference type="ARBA" id="ARBA00022801"/>
    </source>
</evidence>
<accession>A0A6J4M3Z0</accession>
<gene>
    <name evidence="7" type="ORF">AVDCRST_MAG89-3038</name>
</gene>
<comment type="catalytic activity">
    <reaction evidence="1">
        <text>Hydrolysis of terminal non-reducing N-acetyl-D-hexosamine residues in N-acetyl-beta-D-hexosaminides.</text>
        <dbReference type="EC" id="3.2.1.52"/>
    </reaction>
</comment>
<evidence type="ECO:0000256" key="5">
    <source>
        <dbReference type="ARBA" id="ARBA00023295"/>
    </source>
</evidence>
<reference evidence="7" key="1">
    <citation type="submission" date="2020-02" db="EMBL/GenBank/DDBJ databases">
        <authorList>
            <person name="Meier V. D."/>
        </authorList>
    </citation>
    <scope>NUCLEOTIDE SEQUENCE</scope>
    <source>
        <strain evidence="7">AVDCRST_MAG89</strain>
    </source>
</reference>
<sequence length="486" mass="52299">MNVARLLLPALRWDSKTGYEGMRARIERGLELGVGGFILFLGEGERVRELTEELHSRAKYPLLIASDLERGAGQQFRGATPLPPAGALGSLNDVEVTRRAGEITAYDARALGINWVYAPVADADIEPENPIIGTRAFGRTPHRTAEHVVAWIEGCRTGGALSCAKHFPGHGRTTGDSHIEKPTVSASREELEVDLEPFRAAIAAGVDSMMTAHVAYPALDPECHAATLSKPILRGLLREELGYDGLIVTDAIIMDGLTENMNEAEASVAAVAAGCTMLLYPQDMEAIIRELEMALHDGRLTQARIEEALGRVEVAANKVAGPPRGVWGRERDLRWALMTAVRTLRVVRGNPALPEDPVRVIEIDDDIGGPWPAYPRSAFPAALDHAGIELGGGGNPVIALYSDIRAWKGRPGISQQAQERVREILQDYPNAPVILFGPPRLAADVPDARHVLAAWGGESLMQEAAVAWLLGTTSGLPTLVAGGLDR</sequence>
<evidence type="ECO:0000256" key="3">
    <source>
        <dbReference type="ARBA" id="ARBA00012663"/>
    </source>
</evidence>